<proteinExistence type="predicted"/>
<dbReference type="InterPro" id="IPR051044">
    <property type="entry name" value="MAG_DAG_Lipase"/>
</dbReference>
<evidence type="ECO:0000313" key="2">
    <source>
        <dbReference type="EMBL" id="RXG30774.1"/>
    </source>
</evidence>
<evidence type="ECO:0000313" key="3">
    <source>
        <dbReference type="Proteomes" id="UP000290608"/>
    </source>
</evidence>
<sequence>MLEEISSETFKGQTTRHELFGKLWKVPNQKAVVCIIHGFGEHLGRYEHVAQFFNTKNISCYAIDLPGHGKSSGKRGVVRSLQDFILAVDFVYEKTVNENLNTPVFLYGHSMGGGIVLRYLLLTALPPKGVLVTSPWLKLVKNPGALKIILGRMALTFALNPVQETKLDSKNLSRDLEVGKAYKKDELVHNKASTQLFFGLNDNGVYLMDKTFDFRTPVLLAHGTADEITKYQSSKILASRHPDQIVFKSWEGLRHETHNELNKEEVLTYYADWILSKV</sequence>
<gene>
    <name evidence="2" type="ORF">DSL99_1817</name>
</gene>
<dbReference type="InterPro" id="IPR000073">
    <property type="entry name" value="AB_hydrolase_1"/>
</dbReference>
<comment type="caution">
    <text evidence="2">The sequence shown here is derived from an EMBL/GenBank/DDBJ whole genome shotgun (WGS) entry which is preliminary data.</text>
</comment>
<keyword evidence="2" id="KW-0378">Hydrolase</keyword>
<feature type="domain" description="Serine aminopeptidase S33" evidence="1">
    <location>
        <begin position="28"/>
        <end position="261"/>
    </location>
</feature>
<dbReference type="Proteomes" id="UP000290608">
    <property type="component" value="Unassembled WGS sequence"/>
</dbReference>
<dbReference type="SUPFAM" id="SSF53474">
    <property type="entry name" value="alpha/beta-Hydrolases"/>
    <property type="match status" value="1"/>
</dbReference>
<dbReference type="Gene3D" id="3.40.50.1820">
    <property type="entry name" value="alpha/beta hydrolase"/>
    <property type="match status" value="1"/>
</dbReference>
<dbReference type="PANTHER" id="PTHR11614">
    <property type="entry name" value="PHOSPHOLIPASE-RELATED"/>
    <property type="match status" value="1"/>
</dbReference>
<dbReference type="GO" id="GO:0016787">
    <property type="term" value="F:hydrolase activity"/>
    <property type="evidence" value="ECO:0007669"/>
    <property type="project" value="UniProtKB-KW"/>
</dbReference>
<dbReference type="InterPro" id="IPR029058">
    <property type="entry name" value="AB_hydrolase_fold"/>
</dbReference>
<evidence type="ECO:0000259" key="1">
    <source>
        <dbReference type="Pfam" id="PF12146"/>
    </source>
</evidence>
<protein>
    <submittedName>
        <fullName evidence="2">Alpha-beta hydrolase superfamily lysophospholipase</fullName>
    </submittedName>
</protein>
<name>A0A4Q0PMA0_9FLAO</name>
<dbReference type="InterPro" id="IPR022742">
    <property type="entry name" value="Hydrolase_4"/>
</dbReference>
<dbReference type="Pfam" id="PF12146">
    <property type="entry name" value="Hydrolase_4"/>
    <property type="match status" value="1"/>
</dbReference>
<dbReference type="EMBL" id="QOVL01000007">
    <property type="protein sequence ID" value="RXG30774.1"/>
    <property type="molecule type" value="Genomic_DNA"/>
</dbReference>
<reference evidence="2 3" key="1">
    <citation type="submission" date="2018-07" db="EMBL/GenBank/DDBJ databases">
        <title>Leeuwenhoekiella genomics.</title>
        <authorList>
            <person name="Tahon G."/>
            <person name="Willems A."/>
        </authorList>
    </citation>
    <scope>NUCLEOTIDE SEQUENCE [LARGE SCALE GENOMIC DNA]</scope>
    <source>
        <strain evidence="2 3">LMG 1345</strain>
    </source>
</reference>
<dbReference type="AlphaFoldDB" id="A0A4Q0PMA0"/>
<dbReference type="RefSeq" id="WP_073098930.1">
    <property type="nucleotide sequence ID" value="NZ_JBALUR010000002.1"/>
</dbReference>
<accession>A0A4Q0PMA0</accession>
<organism evidence="2 3">
    <name type="scientific">Leeuwenhoekiella marinoflava</name>
    <dbReference type="NCBI Taxonomy" id="988"/>
    <lineage>
        <taxon>Bacteria</taxon>
        <taxon>Pseudomonadati</taxon>
        <taxon>Bacteroidota</taxon>
        <taxon>Flavobacteriia</taxon>
        <taxon>Flavobacteriales</taxon>
        <taxon>Flavobacteriaceae</taxon>
        <taxon>Leeuwenhoekiella</taxon>
    </lineage>
</organism>
<dbReference type="PRINTS" id="PR00111">
    <property type="entry name" value="ABHYDROLASE"/>
</dbReference>
<dbReference type="STRING" id="1122159.SAMN02745246_01842"/>